<dbReference type="InterPro" id="IPR052739">
    <property type="entry name" value="FAAH2"/>
</dbReference>
<evidence type="ECO:0000313" key="5">
    <source>
        <dbReference type="Proteomes" id="UP000887013"/>
    </source>
</evidence>
<evidence type="ECO:0000256" key="1">
    <source>
        <dbReference type="ARBA" id="ARBA00009199"/>
    </source>
</evidence>
<dbReference type="GO" id="GO:0012505">
    <property type="term" value="C:endomembrane system"/>
    <property type="evidence" value="ECO:0007669"/>
    <property type="project" value="TreeGrafter"/>
</dbReference>
<dbReference type="InterPro" id="IPR036928">
    <property type="entry name" value="AS_sf"/>
</dbReference>
<reference evidence="4" key="1">
    <citation type="submission" date="2020-08" db="EMBL/GenBank/DDBJ databases">
        <title>Multicomponent nature underlies the extraordinary mechanical properties of spider dragline silk.</title>
        <authorList>
            <person name="Kono N."/>
            <person name="Nakamura H."/>
            <person name="Mori M."/>
            <person name="Yoshida Y."/>
            <person name="Ohtoshi R."/>
            <person name="Malay A.D."/>
            <person name="Moran D.A.P."/>
            <person name="Tomita M."/>
            <person name="Numata K."/>
            <person name="Arakawa K."/>
        </authorList>
    </citation>
    <scope>NUCLEOTIDE SEQUENCE</scope>
</reference>
<feature type="domain" description="Amidase" evidence="3">
    <location>
        <begin position="70"/>
        <end position="506"/>
    </location>
</feature>
<dbReference type="InterPro" id="IPR020556">
    <property type="entry name" value="Amidase_CS"/>
</dbReference>
<organism evidence="4 5">
    <name type="scientific">Nephila pilipes</name>
    <name type="common">Giant wood spider</name>
    <name type="synonym">Nephila maculata</name>
    <dbReference type="NCBI Taxonomy" id="299642"/>
    <lineage>
        <taxon>Eukaryota</taxon>
        <taxon>Metazoa</taxon>
        <taxon>Ecdysozoa</taxon>
        <taxon>Arthropoda</taxon>
        <taxon>Chelicerata</taxon>
        <taxon>Arachnida</taxon>
        <taxon>Araneae</taxon>
        <taxon>Araneomorphae</taxon>
        <taxon>Entelegynae</taxon>
        <taxon>Araneoidea</taxon>
        <taxon>Nephilidae</taxon>
        <taxon>Nephila</taxon>
    </lineage>
</organism>
<feature type="active site" description="Charge relay system" evidence="2">
    <location>
        <position position="132"/>
    </location>
</feature>
<evidence type="ECO:0000256" key="2">
    <source>
        <dbReference type="PIRSR" id="PIRSR001221-1"/>
    </source>
</evidence>
<dbReference type="InterPro" id="IPR023631">
    <property type="entry name" value="Amidase_dom"/>
</dbReference>
<evidence type="ECO:0000259" key="3">
    <source>
        <dbReference type="Pfam" id="PF01425"/>
    </source>
</evidence>
<gene>
    <name evidence="4" type="primary">faah2b</name>
    <name evidence="4" type="ORF">NPIL_553961</name>
</gene>
<accession>A0A8X6IJQ8</accession>
<dbReference type="AlphaFoldDB" id="A0A8X6IJQ8"/>
<evidence type="ECO:0000313" key="4">
    <source>
        <dbReference type="EMBL" id="GFS45973.1"/>
    </source>
</evidence>
<dbReference type="Gene3D" id="3.90.1300.10">
    <property type="entry name" value="Amidase signature (AS) domain"/>
    <property type="match status" value="1"/>
</dbReference>
<dbReference type="Proteomes" id="UP000887013">
    <property type="component" value="Unassembled WGS sequence"/>
</dbReference>
<sequence length="531" mass="59687">MGMTIAGICAEFIRILVTLTRPFSDYVLDFIYGLFMGETKKLPPINNKILLLSATELAEKIRKRQLSCEEVMQTYIERAKLVHPYINAAVDERYEDALKDAKNIDRFLASNVKSEEDIARETPLLGVPFTCKEAIGVKGMKQTSGLVRSKDHVAEEDGAAPALYRKAGAIPVTVTDVPELCMWWESSNHVNGLTKNPYDNTRTVGGSSGGEGAIIASGGALFGIGNDIAGSIRIPSAFCGIYGHKPSKDIVPNWGTFPFCHMKYEKEDRTIDFVSTGPMCRYARDLPLLLKVLSDNDPRIHLDEKVNFRNVKVYYIEEFPGILNAAVPEVKNAIRKAAEHFEVEYGVKATPIRFPELRHAFSIWECKLLEYDGASFAFFLKGEDKSLNLWWELFKSIFRCSDHTLPAIFFGLVDRREKDKFYHFCLEQFEKLERKFKEIFEEDAIILVPTHPEPTPHYLMTIPMYPNIAYTCIFNILGLPSSQIPAGLKKNAPIGIQAVSGPFKDHISVAAALELDKVFNGWISPCPIDVQ</sequence>
<feature type="active site" description="Charge relay system" evidence="2">
    <location>
        <position position="207"/>
    </location>
</feature>
<dbReference type="PANTHER" id="PTHR43372">
    <property type="entry name" value="FATTY-ACID AMIDE HYDROLASE"/>
    <property type="match status" value="1"/>
</dbReference>
<keyword evidence="4" id="KW-0378">Hydrolase</keyword>
<proteinExistence type="inferred from homology"/>
<comment type="caution">
    <text evidence="4">The sequence shown here is derived from an EMBL/GenBank/DDBJ whole genome shotgun (WGS) entry which is preliminary data.</text>
</comment>
<name>A0A8X6IJQ8_NEPPI</name>
<dbReference type="SUPFAM" id="SSF75304">
    <property type="entry name" value="Amidase signature (AS) enzymes"/>
    <property type="match status" value="1"/>
</dbReference>
<feature type="active site" description="Acyl-ester intermediate" evidence="2">
    <location>
        <position position="231"/>
    </location>
</feature>
<dbReference type="OrthoDB" id="6428749at2759"/>
<dbReference type="EMBL" id="BMAW01044683">
    <property type="protein sequence ID" value="GFS45973.1"/>
    <property type="molecule type" value="Genomic_DNA"/>
</dbReference>
<dbReference type="PIRSF" id="PIRSF001221">
    <property type="entry name" value="Amidase_fungi"/>
    <property type="match status" value="1"/>
</dbReference>
<dbReference type="PROSITE" id="PS00571">
    <property type="entry name" value="AMIDASES"/>
    <property type="match status" value="1"/>
</dbReference>
<comment type="similarity">
    <text evidence="1">Belongs to the amidase family.</text>
</comment>
<protein>
    <submittedName>
        <fullName evidence="4">Fatty-acid amide hydrolase 2-B</fullName>
    </submittedName>
</protein>
<dbReference type="GO" id="GO:0016787">
    <property type="term" value="F:hydrolase activity"/>
    <property type="evidence" value="ECO:0007669"/>
    <property type="project" value="UniProtKB-KW"/>
</dbReference>
<dbReference type="PANTHER" id="PTHR43372:SF3">
    <property type="entry name" value="AT07710P-RELATED"/>
    <property type="match status" value="1"/>
</dbReference>
<dbReference type="Pfam" id="PF01425">
    <property type="entry name" value="Amidase"/>
    <property type="match status" value="1"/>
</dbReference>
<keyword evidence="5" id="KW-1185">Reference proteome</keyword>